<evidence type="ECO:0000313" key="2">
    <source>
        <dbReference type="EMBL" id="RFB05312.1"/>
    </source>
</evidence>
<dbReference type="RefSeq" id="WP_116391944.1">
    <property type="nucleotide sequence ID" value="NZ_QUQO01000001.1"/>
</dbReference>
<dbReference type="Proteomes" id="UP000264589">
    <property type="component" value="Unassembled WGS sequence"/>
</dbReference>
<dbReference type="OrthoDB" id="197789at2"/>
<gene>
    <name evidence="2" type="ORF">DX908_08625</name>
</gene>
<reference evidence="2 3" key="1">
    <citation type="submission" date="2018-08" db="EMBL/GenBank/DDBJ databases">
        <title>Parvularcula sp. SM1705, isolated from surface water of the South Sea China.</title>
        <authorList>
            <person name="Sun L."/>
        </authorList>
    </citation>
    <scope>NUCLEOTIDE SEQUENCE [LARGE SCALE GENOMIC DNA]</scope>
    <source>
        <strain evidence="2 3">SM1705</strain>
    </source>
</reference>
<sequence length="259" mass="29234">MTSRGIGILSWRAHDGLDDILAGYGAAGLWDLFDEKLIWFQEESDADRALADRHGLPYGGTPDNQGILGGFRNLAAAMSSDIILLLENDLPLIEGHEEVARQIEAATEMLANGEAQVVRLRHRKQPGQKFDTLGKYLRYHGEGAMPYLRRTIRVGKAKRLAGTALYSEEYPDAMFPDFIQARDDGGWLISSACLPWTNQSIMVRREFLLDEIIAYAEAHPSPRRVNGFPDIEKEWNTPRWRRSGWRVGATEGLFTHERP</sequence>
<dbReference type="EMBL" id="QUQO01000001">
    <property type="protein sequence ID" value="RFB05312.1"/>
    <property type="molecule type" value="Genomic_DNA"/>
</dbReference>
<evidence type="ECO:0000256" key="1">
    <source>
        <dbReference type="SAM" id="Coils"/>
    </source>
</evidence>
<evidence type="ECO:0000313" key="3">
    <source>
        <dbReference type="Proteomes" id="UP000264589"/>
    </source>
</evidence>
<dbReference type="AlphaFoldDB" id="A0A371RIP0"/>
<proteinExistence type="predicted"/>
<keyword evidence="1" id="KW-0175">Coiled coil</keyword>
<dbReference type="InParanoid" id="A0A371RIP0"/>
<organism evidence="2 3">
    <name type="scientific">Parvularcula marina</name>
    <dbReference type="NCBI Taxonomy" id="2292771"/>
    <lineage>
        <taxon>Bacteria</taxon>
        <taxon>Pseudomonadati</taxon>
        <taxon>Pseudomonadota</taxon>
        <taxon>Alphaproteobacteria</taxon>
        <taxon>Parvularculales</taxon>
        <taxon>Parvularculaceae</taxon>
        <taxon>Parvularcula</taxon>
    </lineage>
</organism>
<accession>A0A371RIP0</accession>
<comment type="caution">
    <text evidence="2">The sequence shown here is derived from an EMBL/GenBank/DDBJ whole genome shotgun (WGS) entry which is preliminary data.</text>
</comment>
<keyword evidence="3" id="KW-1185">Reference proteome</keyword>
<name>A0A371RIP0_9PROT</name>
<evidence type="ECO:0008006" key="4">
    <source>
        <dbReference type="Google" id="ProtNLM"/>
    </source>
</evidence>
<protein>
    <recommendedName>
        <fullName evidence="4">Glycosyltransferase</fullName>
    </recommendedName>
</protein>
<feature type="coiled-coil region" evidence="1">
    <location>
        <begin position="96"/>
        <end position="123"/>
    </location>
</feature>